<dbReference type="Pfam" id="PF14437">
    <property type="entry name" value="MafB19-deam"/>
    <property type="match status" value="1"/>
</dbReference>
<dbReference type="RefSeq" id="WP_074896128.1">
    <property type="nucleotide sequence ID" value="NZ_CP031252.1"/>
</dbReference>
<dbReference type="GO" id="GO:0002100">
    <property type="term" value="P:tRNA wobble adenosine to inosine editing"/>
    <property type="evidence" value="ECO:0007669"/>
    <property type="project" value="UniProtKB-UniRule"/>
</dbReference>
<dbReference type="EMBL" id="UGQW01000002">
    <property type="protein sequence ID" value="STZ67226.1"/>
    <property type="molecule type" value="Genomic_DNA"/>
</dbReference>
<keyword evidence="5 8" id="KW-0378">Hydrolase</keyword>
<dbReference type="Proteomes" id="UP000254927">
    <property type="component" value="Unassembled WGS sequence"/>
</dbReference>
<dbReference type="EC" id="3.5.4.33" evidence="8"/>
<dbReference type="NCBIfam" id="NF008113">
    <property type="entry name" value="PRK10860.1"/>
    <property type="match status" value="1"/>
</dbReference>
<dbReference type="PROSITE" id="PS00903">
    <property type="entry name" value="CYT_DCMP_DEAMINASES_1"/>
    <property type="match status" value="1"/>
</dbReference>
<dbReference type="InterPro" id="IPR002125">
    <property type="entry name" value="CMP_dCMP_dom"/>
</dbReference>
<evidence type="ECO:0000313" key="10">
    <source>
        <dbReference type="EMBL" id="STZ67226.1"/>
    </source>
</evidence>
<dbReference type="InterPro" id="IPR016193">
    <property type="entry name" value="Cytidine_deaminase-like"/>
</dbReference>
<organism evidence="10 11">
    <name type="scientific">Neisseria elongata</name>
    <dbReference type="NCBI Taxonomy" id="495"/>
    <lineage>
        <taxon>Bacteria</taxon>
        <taxon>Pseudomonadati</taxon>
        <taxon>Pseudomonadota</taxon>
        <taxon>Betaproteobacteria</taxon>
        <taxon>Neisseriales</taxon>
        <taxon>Neisseriaceae</taxon>
        <taxon>Neisseria</taxon>
    </lineage>
</organism>
<evidence type="ECO:0000256" key="3">
    <source>
        <dbReference type="ARBA" id="ARBA00022694"/>
    </source>
</evidence>
<dbReference type="SUPFAM" id="SSF53927">
    <property type="entry name" value="Cytidine deaminase-like"/>
    <property type="match status" value="1"/>
</dbReference>
<dbReference type="InterPro" id="IPR007077">
    <property type="entry name" value="TfoX_C"/>
</dbReference>
<dbReference type="GeneID" id="93351701"/>
<reference evidence="10 11" key="1">
    <citation type="submission" date="2018-06" db="EMBL/GenBank/DDBJ databases">
        <authorList>
            <consortium name="Pathogen Informatics"/>
            <person name="Doyle S."/>
        </authorList>
    </citation>
    <scope>NUCLEOTIDE SEQUENCE [LARGE SCALE GENOMIC DNA]</scope>
    <source>
        <strain evidence="10 11">NCTC10660</strain>
    </source>
</reference>
<protein>
    <recommendedName>
        <fullName evidence="8">tRNA-specific adenosine deaminase</fullName>
        <ecNumber evidence="8">3.5.4.33</ecNumber>
    </recommendedName>
</protein>
<keyword evidence="6 8" id="KW-0862">Zinc</keyword>
<dbReference type="PANTHER" id="PTHR11079:SF202">
    <property type="entry name" value="TRNA-SPECIFIC ADENOSINE DEAMINASE"/>
    <property type="match status" value="1"/>
</dbReference>
<evidence type="ECO:0000256" key="4">
    <source>
        <dbReference type="ARBA" id="ARBA00022723"/>
    </source>
</evidence>
<comment type="function">
    <text evidence="8">Catalyzes the deamination of adenosine to inosine at the wobble position 34 of tRNA(Arg2).</text>
</comment>
<dbReference type="Gene3D" id="3.40.140.10">
    <property type="entry name" value="Cytidine Deaminase, domain 2"/>
    <property type="match status" value="1"/>
</dbReference>
<dbReference type="AlphaFoldDB" id="A0A378TWF8"/>
<dbReference type="PROSITE" id="PS51747">
    <property type="entry name" value="CYT_DCMP_DEAMINASES_2"/>
    <property type="match status" value="1"/>
</dbReference>
<dbReference type="GO" id="GO:0052717">
    <property type="term" value="F:tRNA-specific adenosine-34 deaminase activity"/>
    <property type="evidence" value="ECO:0007669"/>
    <property type="project" value="UniProtKB-UniRule"/>
</dbReference>
<evidence type="ECO:0000259" key="9">
    <source>
        <dbReference type="PROSITE" id="PS51747"/>
    </source>
</evidence>
<dbReference type="Gene3D" id="1.10.150.20">
    <property type="entry name" value="5' to 3' exonuclease, C-terminal subdomain"/>
    <property type="match status" value="1"/>
</dbReference>
<dbReference type="CDD" id="cd01285">
    <property type="entry name" value="nucleoside_deaminase"/>
    <property type="match status" value="1"/>
</dbReference>
<dbReference type="InterPro" id="IPR028883">
    <property type="entry name" value="tRNA_aden_deaminase"/>
</dbReference>
<comment type="similarity">
    <text evidence="1">Belongs to the cytidine and deoxycytidylate deaminase family. ADAT2 subfamily.</text>
</comment>
<dbReference type="InterPro" id="IPR016192">
    <property type="entry name" value="APOBEC/CMP_deaminase_Zn-bd"/>
</dbReference>
<comment type="cofactor">
    <cofactor evidence="8">
        <name>Zn(2+)</name>
        <dbReference type="ChEBI" id="CHEBI:29105"/>
    </cofactor>
    <text evidence="8">Binds 1 zinc ion per subunit.</text>
</comment>
<feature type="binding site" evidence="8">
    <location>
        <position position="141"/>
    </location>
    <ligand>
        <name>Zn(2+)</name>
        <dbReference type="ChEBI" id="CHEBI:29105"/>
        <note>catalytic</note>
    </ligand>
</feature>
<dbReference type="Pfam" id="PF04994">
    <property type="entry name" value="TfoX_C"/>
    <property type="match status" value="1"/>
</dbReference>
<accession>A0A378TWF8</accession>
<dbReference type="HAMAP" id="MF_00972">
    <property type="entry name" value="tRNA_aden_deaminase"/>
    <property type="match status" value="1"/>
</dbReference>
<evidence type="ECO:0000256" key="5">
    <source>
        <dbReference type="ARBA" id="ARBA00022801"/>
    </source>
</evidence>
<evidence type="ECO:0000313" key="11">
    <source>
        <dbReference type="Proteomes" id="UP000254927"/>
    </source>
</evidence>
<dbReference type="GO" id="GO:0008270">
    <property type="term" value="F:zinc ion binding"/>
    <property type="evidence" value="ECO:0007669"/>
    <property type="project" value="UniProtKB-UniRule"/>
</dbReference>
<evidence type="ECO:0000256" key="2">
    <source>
        <dbReference type="ARBA" id="ARBA00011738"/>
    </source>
</evidence>
<comment type="subunit">
    <text evidence="2 8">Homodimer.</text>
</comment>
<evidence type="ECO:0000256" key="8">
    <source>
        <dbReference type="HAMAP-Rule" id="MF_00972"/>
    </source>
</evidence>
<dbReference type="PANTHER" id="PTHR11079">
    <property type="entry name" value="CYTOSINE DEAMINASE FAMILY MEMBER"/>
    <property type="match status" value="1"/>
</dbReference>
<feature type="binding site" evidence="8">
    <location>
        <position position="174"/>
    </location>
    <ligand>
        <name>Zn(2+)</name>
        <dbReference type="ChEBI" id="CHEBI:29105"/>
        <note>catalytic</note>
    </ligand>
</feature>
<feature type="domain" description="CMP/dCMP-type deaminase" evidence="9">
    <location>
        <begin position="90"/>
        <end position="203"/>
    </location>
</feature>
<feature type="binding site" evidence="8">
    <location>
        <position position="171"/>
    </location>
    <ligand>
        <name>Zn(2+)</name>
        <dbReference type="ChEBI" id="CHEBI:29105"/>
        <note>catalytic</note>
    </ligand>
</feature>
<evidence type="ECO:0000256" key="7">
    <source>
        <dbReference type="ARBA" id="ARBA00048045"/>
    </source>
</evidence>
<dbReference type="InterPro" id="IPR058535">
    <property type="entry name" value="MafB19-deam"/>
</dbReference>
<name>A0A378TWF8_NEIEL</name>
<evidence type="ECO:0000256" key="1">
    <source>
        <dbReference type="ARBA" id="ARBA00010669"/>
    </source>
</evidence>
<sequence length="246" mass="26195">MLTTPPFAPSTLQALHRLGIRSQEELRQMGAVKTFLLLKASGRTPTRSVLWQLAAACLGCDVMQLSDTDKTALLAAVKNHPPVSLPPPAGEAERFMRLALHQAEAAAAAGEVPVGAVVVRNGEVLSTAHNRCVADCDIGGHAELRALAEAGRKTGSYRLDSCDVYITLEPCAMCASALIQARVARVVYGAAEPKSGAAGSIVDLFSDGRLNKHTAVFSGILAEDCQAVLQHFFRQRRSSKPEKENP</sequence>
<gene>
    <name evidence="8 10" type="primary">tadA</name>
    <name evidence="10" type="ORF">NCTC10660_00700</name>
</gene>
<comment type="catalytic activity">
    <reaction evidence="7 8">
        <text>adenosine(34) in tRNA + H2O + H(+) = inosine(34) in tRNA + NH4(+)</text>
        <dbReference type="Rhea" id="RHEA:43168"/>
        <dbReference type="Rhea" id="RHEA-COMP:10373"/>
        <dbReference type="Rhea" id="RHEA-COMP:10374"/>
        <dbReference type="ChEBI" id="CHEBI:15377"/>
        <dbReference type="ChEBI" id="CHEBI:15378"/>
        <dbReference type="ChEBI" id="CHEBI:28938"/>
        <dbReference type="ChEBI" id="CHEBI:74411"/>
        <dbReference type="ChEBI" id="CHEBI:82852"/>
        <dbReference type="EC" id="3.5.4.33"/>
    </reaction>
</comment>
<keyword evidence="4 8" id="KW-0479">Metal-binding</keyword>
<keyword evidence="3 8" id="KW-0819">tRNA processing</keyword>
<evidence type="ECO:0000256" key="6">
    <source>
        <dbReference type="ARBA" id="ARBA00022833"/>
    </source>
</evidence>
<feature type="active site" description="Proton donor" evidence="8">
    <location>
        <position position="143"/>
    </location>
</feature>
<proteinExistence type="inferred from homology"/>